<dbReference type="KEGG" id="ech:ECH_1029"/>
<evidence type="ECO:0000313" key="1">
    <source>
        <dbReference type="EMBL" id="ABD44689.1"/>
    </source>
</evidence>
<protein>
    <submittedName>
        <fullName evidence="1">Uncharacterized protein</fullName>
    </submittedName>
</protein>
<dbReference type="HOGENOM" id="CLU_3373526_0_0_5"/>
<evidence type="ECO:0000313" key="2">
    <source>
        <dbReference type="Proteomes" id="UP000008320"/>
    </source>
</evidence>
<dbReference type="STRING" id="205920.ECH_1029"/>
<dbReference type="EMBL" id="CP000236">
    <property type="protein sequence ID" value="ABD44689.1"/>
    <property type="molecule type" value="Genomic_DNA"/>
</dbReference>
<dbReference type="Proteomes" id="UP000008320">
    <property type="component" value="Chromosome"/>
</dbReference>
<keyword evidence="2" id="KW-1185">Reference proteome</keyword>
<proteinExistence type="predicted"/>
<gene>
    <name evidence="1" type="ordered locus">ECH_1029</name>
</gene>
<name>Q2GFG8_EHRCR</name>
<organism evidence="1 2">
    <name type="scientific">Ehrlichia chaffeensis (strain ATCC CRL-10679 / Arkansas)</name>
    <dbReference type="NCBI Taxonomy" id="205920"/>
    <lineage>
        <taxon>Bacteria</taxon>
        <taxon>Pseudomonadati</taxon>
        <taxon>Pseudomonadota</taxon>
        <taxon>Alphaproteobacteria</taxon>
        <taxon>Rickettsiales</taxon>
        <taxon>Anaplasmataceae</taxon>
        <taxon>Ehrlichia</taxon>
    </lineage>
</organism>
<dbReference type="AlphaFoldDB" id="Q2GFG8"/>
<sequence length="34" mass="3834">MLVSILEHNTVTIQCGYVSSVECAEIKIQVIKFH</sequence>
<accession>Q2GFG8</accession>
<reference evidence="1 2" key="1">
    <citation type="journal article" date="2006" name="PLoS Genet.">
        <title>Comparative genomics of emerging human ehrlichiosis agents.</title>
        <authorList>
            <person name="Dunning Hotopp J.C."/>
            <person name="Lin M."/>
            <person name="Madupu R."/>
            <person name="Crabtree J."/>
            <person name="Angiuoli S.V."/>
            <person name="Eisen J.A."/>
            <person name="Seshadri R."/>
            <person name="Ren Q."/>
            <person name="Wu M."/>
            <person name="Utterback T.R."/>
            <person name="Smith S."/>
            <person name="Lewis M."/>
            <person name="Khouri H."/>
            <person name="Zhang C."/>
            <person name="Niu H."/>
            <person name="Lin Q."/>
            <person name="Ohashi N."/>
            <person name="Zhi N."/>
            <person name="Nelson W."/>
            <person name="Brinkac L.M."/>
            <person name="Dodson R.J."/>
            <person name="Rosovitz M.J."/>
            <person name="Sundaram J."/>
            <person name="Daugherty S.C."/>
            <person name="Davidsen T."/>
            <person name="Durkin A.S."/>
            <person name="Gwinn M."/>
            <person name="Haft D.H."/>
            <person name="Selengut J.D."/>
            <person name="Sullivan S.A."/>
            <person name="Zafar N."/>
            <person name="Zhou L."/>
            <person name="Benahmed F."/>
            <person name="Forberger H."/>
            <person name="Halpin R."/>
            <person name="Mulligan S."/>
            <person name="Robinson J."/>
            <person name="White O."/>
            <person name="Rikihisa Y."/>
            <person name="Tettelin H."/>
        </authorList>
    </citation>
    <scope>NUCLEOTIDE SEQUENCE [LARGE SCALE GENOMIC DNA]</scope>
    <source>
        <strain evidence="2">ATCC CRL-10679 / Arkansas</strain>
    </source>
</reference>